<evidence type="ECO:0000313" key="1">
    <source>
        <dbReference type="EMBL" id="PKA67075.1"/>
    </source>
</evidence>
<dbReference type="Proteomes" id="UP000236161">
    <property type="component" value="Unassembled WGS sequence"/>
</dbReference>
<evidence type="ECO:0000313" key="2">
    <source>
        <dbReference type="Proteomes" id="UP000236161"/>
    </source>
</evidence>
<accession>A0A2I0BH03</accession>
<sequence length="351" mass="40639">MIMASSLLLPSPSLSPSLSFPPSSSIRISFPRPYSLLASFTPILSSSSTLPVTSSPIPWRLRRRRRRPRDFTACAIDDDVDSGGGDDYDMDAEDEEVEELDNKKDYDVEYDRLLGVPVSPADAESPEEIEMVTSDSFVSTQGWESETVVNYRIDEEEFHKISLLHCDFFIRKPPDPDGNVYDFREMYVTPPDTDVYAIPRALAPMPQKYMRCTKKDFGCYNVTEPPIDAPRDPLYKSEKEILKVFLIKHYRNRRINDSEFILDFEEIYVIDSKSNSINRAKVIVMVPEGKHRDRKKDMLIIRDGGTSFKIIDESKREDPTTIIEREDWIETRQAMEKHLSKLRDFHISNWF</sequence>
<dbReference type="AlphaFoldDB" id="A0A2I0BH03"/>
<dbReference type="OrthoDB" id="781981at2759"/>
<dbReference type="PANTHER" id="PTHR35994">
    <property type="entry name" value="EXPRESSED PROTEIN"/>
    <property type="match status" value="1"/>
</dbReference>
<proteinExistence type="predicted"/>
<dbReference type="GO" id="GO:0000427">
    <property type="term" value="C:plastid-encoded plastid RNA polymerase complex"/>
    <property type="evidence" value="ECO:0007669"/>
    <property type="project" value="InterPro"/>
</dbReference>
<name>A0A2I0BH03_9ASPA</name>
<dbReference type="PANTHER" id="PTHR35994:SF1">
    <property type="entry name" value="PLASTID TRANSCRIPTIONALLY ACTIVE PROTEIN 6, CHLOROPLASTIC"/>
    <property type="match status" value="1"/>
</dbReference>
<reference evidence="1 2" key="1">
    <citation type="journal article" date="2017" name="Nature">
        <title>The Apostasia genome and the evolution of orchids.</title>
        <authorList>
            <person name="Zhang G.Q."/>
            <person name="Liu K.W."/>
            <person name="Li Z."/>
            <person name="Lohaus R."/>
            <person name="Hsiao Y.Y."/>
            <person name="Niu S.C."/>
            <person name="Wang J.Y."/>
            <person name="Lin Y.C."/>
            <person name="Xu Q."/>
            <person name="Chen L.J."/>
            <person name="Yoshida K."/>
            <person name="Fujiwara S."/>
            <person name="Wang Z.W."/>
            <person name="Zhang Y.Q."/>
            <person name="Mitsuda N."/>
            <person name="Wang M."/>
            <person name="Liu G.H."/>
            <person name="Pecoraro L."/>
            <person name="Huang H.X."/>
            <person name="Xiao X.J."/>
            <person name="Lin M."/>
            <person name="Wu X.Y."/>
            <person name="Wu W.L."/>
            <person name="Chen Y.Y."/>
            <person name="Chang S.B."/>
            <person name="Sakamoto S."/>
            <person name="Ohme-Takagi M."/>
            <person name="Yagi M."/>
            <person name="Zeng S.J."/>
            <person name="Shen C.Y."/>
            <person name="Yeh C.M."/>
            <person name="Luo Y.B."/>
            <person name="Tsai W.C."/>
            <person name="Van de Peer Y."/>
            <person name="Liu Z.J."/>
        </authorList>
    </citation>
    <scope>NUCLEOTIDE SEQUENCE [LARGE SCALE GENOMIC DNA]</scope>
    <source>
        <strain evidence="2">cv. Shenzhen</strain>
        <tissue evidence="1">Stem</tissue>
    </source>
</reference>
<gene>
    <name evidence="1" type="ORF">AXF42_Ash004566</name>
</gene>
<dbReference type="STRING" id="1088818.A0A2I0BH03"/>
<evidence type="ECO:0008006" key="3">
    <source>
        <dbReference type="Google" id="ProtNLM"/>
    </source>
</evidence>
<protein>
    <recommendedName>
        <fullName evidence="3">Plastid transcriptionally active 6</fullName>
    </recommendedName>
</protein>
<organism evidence="1 2">
    <name type="scientific">Apostasia shenzhenica</name>
    <dbReference type="NCBI Taxonomy" id="1088818"/>
    <lineage>
        <taxon>Eukaryota</taxon>
        <taxon>Viridiplantae</taxon>
        <taxon>Streptophyta</taxon>
        <taxon>Embryophyta</taxon>
        <taxon>Tracheophyta</taxon>
        <taxon>Spermatophyta</taxon>
        <taxon>Magnoliopsida</taxon>
        <taxon>Liliopsida</taxon>
        <taxon>Asparagales</taxon>
        <taxon>Orchidaceae</taxon>
        <taxon>Apostasioideae</taxon>
        <taxon>Apostasia</taxon>
    </lineage>
</organism>
<dbReference type="EMBL" id="KZ451883">
    <property type="protein sequence ID" value="PKA67075.1"/>
    <property type="molecule type" value="Genomic_DNA"/>
</dbReference>
<dbReference type="InterPro" id="IPR044710">
    <property type="entry name" value="PTAC6"/>
</dbReference>
<keyword evidence="2" id="KW-1185">Reference proteome</keyword>